<organism evidence="1">
    <name type="scientific">marine sediment metagenome</name>
    <dbReference type="NCBI Taxonomy" id="412755"/>
    <lineage>
        <taxon>unclassified sequences</taxon>
        <taxon>metagenomes</taxon>
        <taxon>ecological metagenomes</taxon>
    </lineage>
</organism>
<protein>
    <submittedName>
        <fullName evidence="1">Uncharacterized protein</fullName>
    </submittedName>
</protein>
<dbReference type="AlphaFoldDB" id="A0A0F9E2Y0"/>
<evidence type="ECO:0000313" key="1">
    <source>
        <dbReference type="EMBL" id="KKL24251.1"/>
    </source>
</evidence>
<reference evidence="1" key="1">
    <citation type="journal article" date="2015" name="Nature">
        <title>Complex archaea that bridge the gap between prokaryotes and eukaryotes.</title>
        <authorList>
            <person name="Spang A."/>
            <person name="Saw J.H."/>
            <person name="Jorgensen S.L."/>
            <person name="Zaremba-Niedzwiedzka K."/>
            <person name="Martijn J."/>
            <person name="Lind A.E."/>
            <person name="van Eijk R."/>
            <person name="Schleper C."/>
            <person name="Guy L."/>
            <person name="Ettema T.J."/>
        </authorList>
    </citation>
    <scope>NUCLEOTIDE SEQUENCE</scope>
</reference>
<accession>A0A0F9E2Y0</accession>
<proteinExistence type="predicted"/>
<gene>
    <name evidence="1" type="ORF">LCGC14_2417210</name>
</gene>
<comment type="caution">
    <text evidence="1">The sequence shown here is derived from an EMBL/GenBank/DDBJ whole genome shotgun (WGS) entry which is preliminary data.</text>
</comment>
<name>A0A0F9E2Y0_9ZZZZ</name>
<feature type="non-terminal residue" evidence="1">
    <location>
        <position position="1"/>
    </location>
</feature>
<sequence>WMNVWNKKRWYPIQCDFSAMFSPKWFKRFALPDIVAQAAHMDYAIYHLDGPNALNHIDELLAVPEITGIQWVPGDGREPMGHEKWHPVYKKIQAAGKNIVTTVSQSRLSTMYRNFDAKGLYIRTMFRDKHLADYYLPEFMGGDAGETINLCVEWAENKSLNRINKSNFDVFIGDNEIQLGSMNPKKLRQEINRNIERK</sequence>
<dbReference type="EMBL" id="LAZR01036665">
    <property type="protein sequence ID" value="KKL24251.1"/>
    <property type="molecule type" value="Genomic_DNA"/>
</dbReference>